<keyword evidence="2" id="KW-1015">Disulfide bond</keyword>
<reference evidence="7" key="2">
    <citation type="submission" date="2025-08" db="UniProtKB">
        <authorList>
            <consortium name="RefSeq"/>
        </authorList>
    </citation>
    <scope>IDENTIFICATION</scope>
    <source>
        <tissue evidence="7">Leaves</tissue>
    </source>
</reference>
<comment type="similarity">
    <text evidence="3">Belongs to the PMEI family.</text>
</comment>
<evidence type="ECO:0000256" key="4">
    <source>
        <dbReference type="SAM" id="SignalP"/>
    </source>
</evidence>
<dbReference type="GeneID" id="113729047"/>
<dbReference type="NCBIfam" id="TIGR01614">
    <property type="entry name" value="PME_inhib"/>
    <property type="match status" value="1"/>
</dbReference>
<evidence type="ECO:0000256" key="2">
    <source>
        <dbReference type="ARBA" id="ARBA00023157"/>
    </source>
</evidence>
<evidence type="ECO:0000256" key="3">
    <source>
        <dbReference type="ARBA" id="ARBA00038471"/>
    </source>
</evidence>
<dbReference type="Proteomes" id="UP001652660">
    <property type="component" value="Chromosome 2e"/>
</dbReference>
<keyword evidence="1 4" id="KW-0732">Signal</keyword>
<accession>A0A6P6W2M0</accession>
<dbReference type="InterPro" id="IPR035513">
    <property type="entry name" value="Invertase/methylesterase_inhib"/>
</dbReference>
<evidence type="ECO:0000313" key="7">
    <source>
        <dbReference type="RefSeq" id="XP_027109175.1"/>
    </source>
</evidence>
<organism evidence="6 7">
    <name type="scientific">Coffea arabica</name>
    <name type="common">Arabian coffee</name>
    <dbReference type="NCBI Taxonomy" id="13443"/>
    <lineage>
        <taxon>Eukaryota</taxon>
        <taxon>Viridiplantae</taxon>
        <taxon>Streptophyta</taxon>
        <taxon>Embryophyta</taxon>
        <taxon>Tracheophyta</taxon>
        <taxon>Spermatophyta</taxon>
        <taxon>Magnoliopsida</taxon>
        <taxon>eudicotyledons</taxon>
        <taxon>Gunneridae</taxon>
        <taxon>Pentapetalae</taxon>
        <taxon>asterids</taxon>
        <taxon>lamiids</taxon>
        <taxon>Gentianales</taxon>
        <taxon>Rubiaceae</taxon>
        <taxon>Ixoroideae</taxon>
        <taxon>Gardenieae complex</taxon>
        <taxon>Bertiereae - Coffeeae clade</taxon>
        <taxon>Coffeeae</taxon>
        <taxon>Coffea</taxon>
    </lineage>
</organism>
<dbReference type="Pfam" id="PF04043">
    <property type="entry name" value="PMEI"/>
    <property type="match status" value="1"/>
</dbReference>
<gene>
    <name evidence="7" type="primary">LOC113729047</name>
</gene>
<feature type="signal peptide" evidence="4">
    <location>
        <begin position="1"/>
        <end position="29"/>
    </location>
</feature>
<dbReference type="RefSeq" id="XP_027109175.1">
    <property type="nucleotide sequence ID" value="XM_027253374.2"/>
</dbReference>
<dbReference type="InterPro" id="IPR052421">
    <property type="entry name" value="PCW_Enzyme_Inhibitor"/>
</dbReference>
<dbReference type="AlphaFoldDB" id="A0A6P6W2M0"/>
<evidence type="ECO:0000313" key="6">
    <source>
        <dbReference type="Proteomes" id="UP001652660"/>
    </source>
</evidence>
<feature type="domain" description="Pectinesterase inhibitor" evidence="5">
    <location>
        <begin position="27"/>
        <end position="173"/>
    </location>
</feature>
<dbReference type="SMART" id="SM00856">
    <property type="entry name" value="PMEI"/>
    <property type="match status" value="1"/>
</dbReference>
<name>A0A6P6W2M0_COFAR</name>
<keyword evidence="6" id="KW-1185">Reference proteome</keyword>
<dbReference type="InterPro" id="IPR034086">
    <property type="entry name" value="PMEI_plant"/>
</dbReference>
<dbReference type="Gene3D" id="1.20.140.40">
    <property type="entry name" value="Invertase/pectin methylesterase inhibitor family protein"/>
    <property type="match status" value="1"/>
</dbReference>
<dbReference type="InterPro" id="IPR006501">
    <property type="entry name" value="Pectinesterase_inhib_dom"/>
</dbReference>
<dbReference type="GO" id="GO:0046910">
    <property type="term" value="F:pectinesterase inhibitor activity"/>
    <property type="evidence" value="ECO:0007669"/>
    <property type="project" value="InterPro"/>
</dbReference>
<dbReference type="CDD" id="cd15797">
    <property type="entry name" value="PMEI"/>
    <property type="match status" value="1"/>
</dbReference>
<evidence type="ECO:0000259" key="5">
    <source>
        <dbReference type="SMART" id="SM00856"/>
    </source>
</evidence>
<proteinExistence type="inferred from homology"/>
<dbReference type="SUPFAM" id="SSF101148">
    <property type="entry name" value="Plant invertase/pectin methylesterase inhibitor"/>
    <property type="match status" value="1"/>
</dbReference>
<reference evidence="6" key="1">
    <citation type="journal article" date="2025" name="Foods">
        <title>Unveiling the Microbial Signatures of Arabica Coffee Cherries: Insights into Ripeness Specific Diversity, Functional Traits, and Implications for Quality and Safety.</title>
        <authorList>
            <consortium name="RefSeq"/>
            <person name="Tenea G.N."/>
            <person name="Cifuentes V."/>
            <person name="Reyes P."/>
            <person name="Cevallos-Vallejos M."/>
        </authorList>
    </citation>
    <scope>NUCLEOTIDE SEQUENCE [LARGE SCALE GENOMIC DNA]</scope>
</reference>
<dbReference type="PANTHER" id="PTHR36710">
    <property type="entry name" value="PECTINESTERASE INHIBITOR-LIKE"/>
    <property type="match status" value="1"/>
</dbReference>
<feature type="chain" id="PRO_5027760066" evidence="4">
    <location>
        <begin position="30"/>
        <end position="187"/>
    </location>
</feature>
<evidence type="ECO:0000256" key="1">
    <source>
        <dbReference type="ARBA" id="ARBA00022729"/>
    </source>
</evidence>
<dbReference type="OrthoDB" id="764172at2759"/>
<protein>
    <submittedName>
        <fullName evidence="7">Pectinesterase inhibitor-like</fullName>
    </submittedName>
</protein>
<sequence length="187" mass="20229">MATIRVGLTLVLLIATFLLLVLTSRGTAAEDFHAWCKKTTHSTKCIDVISADPRSDLKTSPSGFCTIVNDEAKAIAAGTSSKISSLLKTTTDPFLKNALQECSESYDSVNFRLDQDFSVLNHETYPTLAVALTEAYGQAQECEDVLNDPKPLEPSLTPEIQTAADVVDTTLQILNLNECNKIDSCVG</sequence>
<dbReference type="PANTHER" id="PTHR36710:SF18">
    <property type="entry name" value="PECTINESTERASE INHIBITOR 5-RELATED"/>
    <property type="match status" value="1"/>
</dbReference>